<dbReference type="Pfam" id="PF21586">
    <property type="entry name" value="DraIII"/>
    <property type="match status" value="1"/>
</dbReference>
<protein>
    <submittedName>
        <fullName evidence="1">Uncharacterized protein</fullName>
    </submittedName>
</protein>
<dbReference type="EMBL" id="JBHSGL010000005">
    <property type="protein sequence ID" value="MFC4713438.1"/>
    <property type="molecule type" value="Genomic_DNA"/>
</dbReference>
<accession>A0ABV9MEA7</accession>
<comment type="caution">
    <text evidence="1">The sequence shown here is derived from an EMBL/GenBank/DDBJ whole genome shotgun (WGS) entry which is preliminary data.</text>
</comment>
<organism evidence="1 2">
    <name type="scientific">Planococcus dechangensis</name>
    <dbReference type="NCBI Taxonomy" id="1176255"/>
    <lineage>
        <taxon>Bacteria</taxon>
        <taxon>Bacillati</taxon>
        <taxon>Bacillota</taxon>
        <taxon>Bacilli</taxon>
        <taxon>Bacillales</taxon>
        <taxon>Caryophanaceae</taxon>
        <taxon>Planococcus</taxon>
    </lineage>
</organism>
<gene>
    <name evidence="1" type="ORF">ACFO5U_11215</name>
</gene>
<reference evidence="2" key="1">
    <citation type="journal article" date="2019" name="Int. J. Syst. Evol. Microbiol.">
        <title>The Global Catalogue of Microorganisms (GCM) 10K type strain sequencing project: providing services to taxonomists for standard genome sequencing and annotation.</title>
        <authorList>
            <consortium name="The Broad Institute Genomics Platform"/>
            <consortium name="The Broad Institute Genome Sequencing Center for Infectious Disease"/>
            <person name="Wu L."/>
            <person name="Ma J."/>
        </authorList>
    </citation>
    <scope>NUCLEOTIDE SEQUENCE [LARGE SCALE GENOMIC DNA]</scope>
    <source>
        <strain evidence="2">CGMCC 1.12151</strain>
    </source>
</reference>
<evidence type="ECO:0000313" key="1">
    <source>
        <dbReference type="EMBL" id="MFC4713438.1"/>
    </source>
</evidence>
<proteinExistence type="predicted"/>
<dbReference type="Proteomes" id="UP001595932">
    <property type="component" value="Unassembled WGS sequence"/>
</dbReference>
<dbReference type="InterPro" id="IPR048434">
    <property type="entry name" value="DraIII-like"/>
</dbReference>
<evidence type="ECO:0000313" key="2">
    <source>
        <dbReference type="Proteomes" id="UP001595932"/>
    </source>
</evidence>
<sequence length="237" mass="26745">MKSQKFKVRFNYMEVCLKPLSTTGKFSKVVQRKCFLPKDHSGKCSEFHFLSHLHTVKSSVSNKIRRDSTHTTGAAWKSSDAGPNRIFRWAMLLSDEELLEYGLDMSALKPGVQLKLREKAADYDSCIEVAIKLTYLTYNMAGAPTPPDEIKNYLEAHHGSFDLGSTKCEICQEPLNFALFNEAKVGRAAIETCHLNPRIHNAQNVGFGHRECNIAQGNKTLEEFYAWIDGILKRASL</sequence>
<name>A0ABV9MEA7_9BACL</name>
<keyword evidence="2" id="KW-1185">Reference proteome</keyword>